<dbReference type="HOGENOM" id="CLU_006344_12_2_1"/>
<evidence type="ECO:0000313" key="1">
    <source>
        <dbReference type="EMBL" id="KDQ14921.1"/>
    </source>
</evidence>
<dbReference type="AlphaFoldDB" id="A0A067MTP0"/>
<organism evidence="1 2">
    <name type="scientific">Botryobasidium botryosum (strain FD-172 SS1)</name>
    <dbReference type="NCBI Taxonomy" id="930990"/>
    <lineage>
        <taxon>Eukaryota</taxon>
        <taxon>Fungi</taxon>
        <taxon>Dikarya</taxon>
        <taxon>Basidiomycota</taxon>
        <taxon>Agaricomycotina</taxon>
        <taxon>Agaricomycetes</taxon>
        <taxon>Cantharellales</taxon>
        <taxon>Botryobasidiaceae</taxon>
        <taxon>Botryobasidium</taxon>
    </lineage>
</organism>
<keyword evidence="2" id="KW-1185">Reference proteome</keyword>
<dbReference type="EMBL" id="KL198035">
    <property type="protein sequence ID" value="KDQ14921.1"/>
    <property type="molecule type" value="Genomic_DNA"/>
</dbReference>
<reference evidence="2" key="1">
    <citation type="journal article" date="2014" name="Proc. Natl. Acad. Sci. U.S.A.">
        <title>Extensive sampling of basidiomycete genomes demonstrates inadequacy of the white-rot/brown-rot paradigm for wood decay fungi.</title>
        <authorList>
            <person name="Riley R."/>
            <person name="Salamov A.A."/>
            <person name="Brown D.W."/>
            <person name="Nagy L.G."/>
            <person name="Floudas D."/>
            <person name="Held B.W."/>
            <person name="Levasseur A."/>
            <person name="Lombard V."/>
            <person name="Morin E."/>
            <person name="Otillar R."/>
            <person name="Lindquist E.A."/>
            <person name="Sun H."/>
            <person name="LaButti K.M."/>
            <person name="Schmutz J."/>
            <person name="Jabbour D."/>
            <person name="Luo H."/>
            <person name="Baker S.E."/>
            <person name="Pisabarro A.G."/>
            <person name="Walton J.D."/>
            <person name="Blanchette R.A."/>
            <person name="Henrissat B."/>
            <person name="Martin F."/>
            <person name="Cullen D."/>
            <person name="Hibbett D.S."/>
            <person name="Grigoriev I.V."/>
        </authorList>
    </citation>
    <scope>NUCLEOTIDE SEQUENCE [LARGE SCALE GENOMIC DNA]</scope>
    <source>
        <strain evidence="2">FD-172 SS1</strain>
    </source>
</reference>
<dbReference type="OrthoDB" id="3252362at2759"/>
<accession>A0A067MTP0</accession>
<proteinExistence type="predicted"/>
<dbReference type="InParanoid" id="A0A067MTP0"/>
<evidence type="ECO:0000313" key="2">
    <source>
        <dbReference type="Proteomes" id="UP000027195"/>
    </source>
</evidence>
<dbReference type="Proteomes" id="UP000027195">
    <property type="component" value="Unassembled WGS sequence"/>
</dbReference>
<gene>
    <name evidence="1" type="ORF">BOTBODRAFT_109579</name>
</gene>
<protein>
    <submittedName>
        <fullName evidence="1">Uncharacterized protein</fullName>
    </submittedName>
</protein>
<name>A0A067MTP0_BOTB1</name>
<feature type="non-terminal residue" evidence="1">
    <location>
        <position position="1"/>
    </location>
</feature>
<sequence length="198" mass="23455">FFSKGISPLQQVSSKEHHDICHILISLIINLPLPNSLHPTLQLLHTVCTLLDFLHLAQYPVHSMETLEQLDKALTRFHKNKDIFIDLCICDNFNFPKLHFLKCYMLAIQLFGMTDNYNMETLEWLPIDFTKDAYCTTNHQNEYNQMTLWLIQKEKIQHHDKFIKWWLSPKLLPLTRVMCLSTPYILSHEYKVTKWPSA</sequence>